<keyword evidence="3" id="KW-1003">Cell membrane</keyword>
<evidence type="ECO:0000256" key="4">
    <source>
        <dbReference type="ARBA" id="ARBA00022692"/>
    </source>
</evidence>
<dbReference type="EMBL" id="CP130319">
    <property type="protein sequence ID" value="WNR44610.1"/>
    <property type="molecule type" value="Genomic_DNA"/>
</dbReference>
<evidence type="ECO:0000256" key="1">
    <source>
        <dbReference type="ARBA" id="ARBA00004651"/>
    </source>
</evidence>
<feature type="transmembrane region" description="Helical" evidence="7">
    <location>
        <begin position="134"/>
        <end position="153"/>
    </location>
</feature>
<keyword evidence="6 7" id="KW-0472">Membrane</keyword>
<keyword evidence="2" id="KW-0813">Transport</keyword>
<keyword evidence="4 7" id="KW-0812">Transmembrane</keyword>
<accession>A0AA96LMR7</accession>
<sequence>MTTRPISSYRIPLFCAVTLLFWMSMYTSVPIMAPYVEYLGGSHQMAGWIVGMYGISQMMLRIPVGIMSDRFHKRRLFITFGLLFTAVTGLGLWFTHDFTWILILRALAGAAAATWVDFTVLFTSYYQHEESTKAIGTISFFNSFGQVLGILSAGWAADMLGWESVFILGAVLGILGMIGSFFLIEKVEKDAPKITMRGIANVATDRTLLFVSLLAILSQVLIFATVFGFTPVYATQLGADKFDLSLLSLFANVPVAFASLFGGRRWAIRYGEKRMVVAGFLLMGVFTFTVPFTHHLWTLMITQALAGFGRGLSFTLLMGMSIKHMPADKRATAMGFFQAIYGLGMFIGPVFMGIIGDYFSLNQGFILLGVLGVTSALLSYVFVRSSTTKRPLASNGSTIAR</sequence>
<dbReference type="AlphaFoldDB" id="A0AA96LMR7"/>
<evidence type="ECO:0000313" key="9">
    <source>
        <dbReference type="EMBL" id="WNR44610.1"/>
    </source>
</evidence>
<reference evidence="9" key="1">
    <citation type="submission" date="2022-02" db="EMBL/GenBank/DDBJ databases">
        <title>Paenibacillus sp. MBLB1832 Whole Genome Shotgun Sequencing.</title>
        <authorList>
            <person name="Hwang C.Y."/>
            <person name="Cho E.-S."/>
            <person name="Seo M.-J."/>
        </authorList>
    </citation>
    <scope>NUCLEOTIDE SEQUENCE</scope>
    <source>
        <strain evidence="9">MBLB1832</strain>
    </source>
</reference>
<feature type="transmembrane region" description="Helical" evidence="7">
    <location>
        <begin position="244"/>
        <end position="263"/>
    </location>
</feature>
<proteinExistence type="predicted"/>
<evidence type="ECO:0000256" key="6">
    <source>
        <dbReference type="ARBA" id="ARBA00023136"/>
    </source>
</evidence>
<organism evidence="9 10">
    <name type="scientific">Paenibacillus roseopurpureus</name>
    <dbReference type="NCBI Taxonomy" id="2918901"/>
    <lineage>
        <taxon>Bacteria</taxon>
        <taxon>Bacillati</taxon>
        <taxon>Bacillota</taxon>
        <taxon>Bacilli</taxon>
        <taxon>Bacillales</taxon>
        <taxon>Paenibacillaceae</taxon>
        <taxon>Paenibacillus</taxon>
    </lineage>
</organism>
<dbReference type="Proteomes" id="UP001304650">
    <property type="component" value="Chromosome"/>
</dbReference>
<keyword evidence="5 7" id="KW-1133">Transmembrane helix</keyword>
<dbReference type="SUPFAM" id="SSF103473">
    <property type="entry name" value="MFS general substrate transporter"/>
    <property type="match status" value="1"/>
</dbReference>
<feature type="transmembrane region" description="Helical" evidence="7">
    <location>
        <begin position="76"/>
        <end position="94"/>
    </location>
</feature>
<dbReference type="InterPro" id="IPR036259">
    <property type="entry name" value="MFS_trans_sf"/>
</dbReference>
<feature type="transmembrane region" description="Helical" evidence="7">
    <location>
        <begin position="365"/>
        <end position="383"/>
    </location>
</feature>
<dbReference type="InterPro" id="IPR001958">
    <property type="entry name" value="Tet-R_TetA/multi-R_MdtG-like"/>
</dbReference>
<dbReference type="GO" id="GO:0005886">
    <property type="term" value="C:plasma membrane"/>
    <property type="evidence" value="ECO:0007669"/>
    <property type="project" value="UniProtKB-SubCell"/>
</dbReference>
<dbReference type="PANTHER" id="PTHR43124">
    <property type="entry name" value="PURINE EFFLUX PUMP PBUE"/>
    <property type="match status" value="1"/>
</dbReference>
<feature type="transmembrane region" description="Helical" evidence="7">
    <location>
        <begin position="12"/>
        <end position="33"/>
    </location>
</feature>
<feature type="transmembrane region" description="Helical" evidence="7">
    <location>
        <begin position="299"/>
        <end position="318"/>
    </location>
</feature>
<dbReference type="KEGG" id="proo:MJB10_00125"/>
<evidence type="ECO:0000259" key="8">
    <source>
        <dbReference type="PROSITE" id="PS50850"/>
    </source>
</evidence>
<evidence type="ECO:0000256" key="3">
    <source>
        <dbReference type="ARBA" id="ARBA00022475"/>
    </source>
</evidence>
<dbReference type="PRINTS" id="PR01035">
    <property type="entry name" value="TCRTETA"/>
</dbReference>
<dbReference type="RefSeq" id="WP_314800322.1">
    <property type="nucleotide sequence ID" value="NZ_CP130319.1"/>
</dbReference>
<dbReference type="InterPro" id="IPR020846">
    <property type="entry name" value="MFS_dom"/>
</dbReference>
<dbReference type="PROSITE" id="PS50850">
    <property type="entry name" value="MFS"/>
    <property type="match status" value="1"/>
</dbReference>
<evidence type="ECO:0000256" key="7">
    <source>
        <dbReference type="SAM" id="Phobius"/>
    </source>
</evidence>
<feature type="transmembrane region" description="Helical" evidence="7">
    <location>
        <begin position="165"/>
        <end position="187"/>
    </location>
</feature>
<keyword evidence="10" id="KW-1185">Reference proteome</keyword>
<feature type="domain" description="Major facilitator superfamily (MFS) profile" evidence="8">
    <location>
        <begin position="10"/>
        <end position="387"/>
    </location>
</feature>
<feature type="transmembrane region" description="Helical" evidence="7">
    <location>
        <begin position="100"/>
        <end position="122"/>
    </location>
</feature>
<feature type="transmembrane region" description="Helical" evidence="7">
    <location>
        <begin position="339"/>
        <end position="359"/>
    </location>
</feature>
<dbReference type="InterPro" id="IPR011701">
    <property type="entry name" value="MFS"/>
</dbReference>
<evidence type="ECO:0000256" key="2">
    <source>
        <dbReference type="ARBA" id="ARBA00022448"/>
    </source>
</evidence>
<dbReference type="InterPro" id="IPR050189">
    <property type="entry name" value="MFS_Efflux_Transporters"/>
</dbReference>
<feature type="transmembrane region" description="Helical" evidence="7">
    <location>
        <begin position="208"/>
        <end position="232"/>
    </location>
</feature>
<dbReference type="Pfam" id="PF07690">
    <property type="entry name" value="MFS_1"/>
    <property type="match status" value="1"/>
</dbReference>
<dbReference type="PANTHER" id="PTHR43124:SF3">
    <property type="entry name" value="CHLORAMPHENICOL EFFLUX PUMP RV0191"/>
    <property type="match status" value="1"/>
</dbReference>
<comment type="subcellular location">
    <subcellularLocation>
        <location evidence="1">Cell membrane</location>
        <topology evidence="1">Multi-pass membrane protein</topology>
    </subcellularLocation>
</comment>
<dbReference type="Gene3D" id="1.20.1250.20">
    <property type="entry name" value="MFS general substrate transporter like domains"/>
    <property type="match status" value="2"/>
</dbReference>
<protein>
    <submittedName>
        <fullName evidence="9">MFS transporter</fullName>
    </submittedName>
</protein>
<feature type="transmembrane region" description="Helical" evidence="7">
    <location>
        <begin position="275"/>
        <end position="293"/>
    </location>
</feature>
<dbReference type="GO" id="GO:0022857">
    <property type="term" value="F:transmembrane transporter activity"/>
    <property type="evidence" value="ECO:0007669"/>
    <property type="project" value="InterPro"/>
</dbReference>
<name>A0AA96LMR7_9BACL</name>
<evidence type="ECO:0000256" key="5">
    <source>
        <dbReference type="ARBA" id="ARBA00022989"/>
    </source>
</evidence>
<evidence type="ECO:0000313" key="10">
    <source>
        <dbReference type="Proteomes" id="UP001304650"/>
    </source>
</evidence>
<feature type="transmembrane region" description="Helical" evidence="7">
    <location>
        <begin position="45"/>
        <end position="64"/>
    </location>
</feature>
<gene>
    <name evidence="9" type="ORF">MJB10_00125</name>
</gene>
<dbReference type="CDD" id="cd17490">
    <property type="entry name" value="MFS_YxlH_like"/>
    <property type="match status" value="1"/>
</dbReference>